<accession>A0A7R6SUI9</accession>
<keyword evidence="9 12" id="KW-0460">Magnesium</keyword>
<comment type="pathway">
    <text evidence="3 12">Cofactor biosynthesis; tetrahydrofolate biosynthesis; 7,8-dihydrofolate from 2-amino-4-hydroxy-6-hydroxymethyl-7,8-dihydropteridine diphosphate and 4-aminobenzoate: step 1/2.</text>
</comment>
<dbReference type="GO" id="GO:0004156">
    <property type="term" value="F:dihydropteroate synthase activity"/>
    <property type="evidence" value="ECO:0007669"/>
    <property type="project" value="UniProtKB-EC"/>
</dbReference>
<evidence type="ECO:0000256" key="3">
    <source>
        <dbReference type="ARBA" id="ARBA00004763"/>
    </source>
</evidence>
<dbReference type="KEGG" id="ajp:AMJAP_3122"/>
<dbReference type="RefSeq" id="WP_019623115.1">
    <property type="nucleotide sequence ID" value="NZ_AP014545.1"/>
</dbReference>
<dbReference type="InterPro" id="IPR000489">
    <property type="entry name" value="Pterin-binding_dom"/>
</dbReference>
<dbReference type="InterPro" id="IPR006390">
    <property type="entry name" value="DHP_synth_dom"/>
</dbReference>
<dbReference type="GO" id="GO:0046656">
    <property type="term" value="P:folic acid biosynthetic process"/>
    <property type="evidence" value="ECO:0007669"/>
    <property type="project" value="UniProtKB-KW"/>
</dbReference>
<evidence type="ECO:0000256" key="1">
    <source>
        <dbReference type="ARBA" id="ARBA00000012"/>
    </source>
</evidence>
<name>A0A7R6SUI9_9GAMM</name>
<dbReference type="GO" id="GO:0046654">
    <property type="term" value="P:tetrahydrofolate biosynthetic process"/>
    <property type="evidence" value="ECO:0007669"/>
    <property type="project" value="UniProtKB-UniPathway"/>
</dbReference>
<feature type="domain" description="Pterin-binding" evidence="13">
    <location>
        <begin position="19"/>
        <end position="276"/>
    </location>
</feature>
<comment type="similarity">
    <text evidence="4 12">Belongs to the DHPS family.</text>
</comment>
<evidence type="ECO:0000256" key="6">
    <source>
        <dbReference type="ARBA" id="ARBA00016919"/>
    </source>
</evidence>
<evidence type="ECO:0000256" key="11">
    <source>
        <dbReference type="ARBA" id="ARBA00030193"/>
    </source>
</evidence>
<dbReference type="GO" id="GO:0046872">
    <property type="term" value="F:metal ion binding"/>
    <property type="evidence" value="ECO:0007669"/>
    <property type="project" value="UniProtKB-KW"/>
</dbReference>
<proteinExistence type="inferred from homology"/>
<comment type="cofactor">
    <cofactor evidence="2 12">
        <name>Mg(2+)</name>
        <dbReference type="ChEBI" id="CHEBI:18420"/>
    </cofactor>
</comment>
<evidence type="ECO:0000256" key="9">
    <source>
        <dbReference type="ARBA" id="ARBA00022842"/>
    </source>
</evidence>
<reference evidence="14 15" key="1">
    <citation type="journal article" date="2008" name="Int. J. Syst. Evol. Microbiol.">
        <title>Amphritea japonica sp. nov. and Amphritea balenae sp. nov., isolated from the sediment adjacent to sperm whale carcasses off Kagoshima, Japan.</title>
        <authorList>
            <person name="Miyazaki M."/>
            <person name="Nogi Y."/>
            <person name="Fujiwara Y."/>
            <person name="Kawato M."/>
            <person name="Nagahama T."/>
            <person name="Kubokawa K."/>
            <person name="Horikoshi K."/>
        </authorList>
    </citation>
    <scope>NUCLEOTIDE SEQUENCE [LARGE SCALE GENOMIC DNA]</scope>
    <source>
        <strain evidence="14 15">ATCC BAA-1530</strain>
    </source>
</reference>
<dbReference type="PROSITE" id="PS50972">
    <property type="entry name" value="PTERIN_BINDING"/>
    <property type="match status" value="1"/>
</dbReference>
<keyword evidence="8 12" id="KW-0479">Metal-binding</keyword>
<sequence length="291" mass="31417">MTNFSAYRFGARTLDLSRPQVMGIVNVTPDSFSDGGSLYESRKLCVDQAVSRARQMVKDGAAFIDVGGESTRPGATPVSLQEEMDRVLPVIERINAEIDVIVSVDTSAPELISEVGRLGVGLINDVRALGREGALEAAAATGLPVCVMHMQGSPATMQDAPEYEDVLDDVSYFLNQRVSACNKAGISNDRIILDPGFGFGKTVEHNLRLLNNLSQLHEMGLPLLVGTSRKTMIDHVLDRPVDQRLAGGLATVAIGVQQGAKIFRVHDVRETVDVVRMTEAVLNESVLNEDS</sequence>
<evidence type="ECO:0000256" key="10">
    <source>
        <dbReference type="ARBA" id="ARBA00022909"/>
    </source>
</evidence>
<dbReference type="AlphaFoldDB" id="A0A7R6SUI9"/>
<dbReference type="EMBL" id="AP014545">
    <property type="protein sequence ID" value="BBB27707.1"/>
    <property type="molecule type" value="Genomic_DNA"/>
</dbReference>
<gene>
    <name evidence="14" type="primary">folP</name>
    <name evidence="14" type="ORF">AMJAP_3122</name>
</gene>
<protein>
    <recommendedName>
        <fullName evidence="6 12">Dihydropteroate synthase</fullName>
        <shortName evidence="12">DHPS</shortName>
        <ecNumber evidence="5 12">2.5.1.15</ecNumber>
    </recommendedName>
    <alternativeName>
        <fullName evidence="11 12">Dihydropteroate pyrophosphorylase</fullName>
    </alternativeName>
</protein>
<evidence type="ECO:0000256" key="7">
    <source>
        <dbReference type="ARBA" id="ARBA00022679"/>
    </source>
</evidence>
<dbReference type="FunFam" id="3.20.20.20:FF:000006">
    <property type="entry name" value="Dihydropteroate synthase"/>
    <property type="match status" value="1"/>
</dbReference>
<dbReference type="Pfam" id="PF00809">
    <property type="entry name" value="Pterin_bind"/>
    <property type="match status" value="1"/>
</dbReference>
<evidence type="ECO:0000259" key="13">
    <source>
        <dbReference type="PROSITE" id="PS50972"/>
    </source>
</evidence>
<dbReference type="PANTHER" id="PTHR20941">
    <property type="entry name" value="FOLATE SYNTHESIS PROTEINS"/>
    <property type="match status" value="1"/>
</dbReference>
<dbReference type="SUPFAM" id="SSF51717">
    <property type="entry name" value="Dihydropteroate synthetase-like"/>
    <property type="match status" value="1"/>
</dbReference>
<dbReference type="CDD" id="cd00739">
    <property type="entry name" value="DHPS"/>
    <property type="match status" value="1"/>
</dbReference>
<keyword evidence="15" id="KW-1185">Reference proteome</keyword>
<dbReference type="NCBIfam" id="TIGR01496">
    <property type="entry name" value="DHPS"/>
    <property type="match status" value="1"/>
</dbReference>
<evidence type="ECO:0000313" key="15">
    <source>
        <dbReference type="Proteomes" id="UP000595663"/>
    </source>
</evidence>
<evidence type="ECO:0000313" key="14">
    <source>
        <dbReference type="EMBL" id="BBB27707.1"/>
    </source>
</evidence>
<dbReference type="InterPro" id="IPR011005">
    <property type="entry name" value="Dihydropteroate_synth-like_sf"/>
</dbReference>
<dbReference type="Proteomes" id="UP000595663">
    <property type="component" value="Chromosome"/>
</dbReference>
<comment type="catalytic activity">
    <reaction evidence="1">
        <text>(7,8-dihydropterin-6-yl)methyl diphosphate + 4-aminobenzoate = 7,8-dihydropteroate + diphosphate</text>
        <dbReference type="Rhea" id="RHEA:19949"/>
        <dbReference type="ChEBI" id="CHEBI:17836"/>
        <dbReference type="ChEBI" id="CHEBI:17839"/>
        <dbReference type="ChEBI" id="CHEBI:33019"/>
        <dbReference type="ChEBI" id="CHEBI:72950"/>
        <dbReference type="EC" id="2.5.1.15"/>
    </reaction>
</comment>
<dbReference type="PROSITE" id="PS00792">
    <property type="entry name" value="DHPS_1"/>
    <property type="match status" value="1"/>
</dbReference>
<organism evidence="14 15">
    <name type="scientific">Amphritea japonica ATCC BAA-1530</name>
    <dbReference type="NCBI Taxonomy" id="1278309"/>
    <lineage>
        <taxon>Bacteria</taxon>
        <taxon>Pseudomonadati</taxon>
        <taxon>Pseudomonadota</taxon>
        <taxon>Gammaproteobacteria</taxon>
        <taxon>Oceanospirillales</taxon>
        <taxon>Oceanospirillaceae</taxon>
        <taxon>Amphritea</taxon>
    </lineage>
</organism>
<dbReference type="PANTHER" id="PTHR20941:SF1">
    <property type="entry name" value="FOLIC ACID SYNTHESIS PROTEIN FOL1"/>
    <property type="match status" value="1"/>
</dbReference>
<dbReference type="InterPro" id="IPR045031">
    <property type="entry name" value="DHP_synth-like"/>
</dbReference>
<dbReference type="UniPathway" id="UPA00077">
    <property type="reaction ID" value="UER00156"/>
</dbReference>
<dbReference type="Gene3D" id="3.20.20.20">
    <property type="entry name" value="Dihydropteroate synthase-like"/>
    <property type="match status" value="1"/>
</dbReference>
<dbReference type="GO" id="GO:0005829">
    <property type="term" value="C:cytosol"/>
    <property type="evidence" value="ECO:0007669"/>
    <property type="project" value="TreeGrafter"/>
</dbReference>
<comment type="function">
    <text evidence="12">Catalyzes the condensation of para-aminobenzoate (pABA) with 6-hydroxymethyl-7,8-dihydropterin diphosphate (DHPt-PP) to form 7,8-dihydropteroate (H2Pte), the immediate precursor of folate derivatives.</text>
</comment>
<evidence type="ECO:0000256" key="5">
    <source>
        <dbReference type="ARBA" id="ARBA00012458"/>
    </source>
</evidence>
<keyword evidence="10 12" id="KW-0289">Folate biosynthesis</keyword>
<evidence type="ECO:0000256" key="8">
    <source>
        <dbReference type="ARBA" id="ARBA00022723"/>
    </source>
</evidence>
<dbReference type="EC" id="2.5.1.15" evidence="5 12"/>
<keyword evidence="7 12" id="KW-0808">Transferase</keyword>
<evidence type="ECO:0000256" key="2">
    <source>
        <dbReference type="ARBA" id="ARBA00001946"/>
    </source>
</evidence>
<evidence type="ECO:0000256" key="4">
    <source>
        <dbReference type="ARBA" id="ARBA00009503"/>
    </source>
</evidence>
<evidence type="ECO:0000256" key="12">
    <source>
        <dbReference type="RuleBase" id="RU361205"/>
    </source>
</evidence>